<dbReference type="Pfam" id="PF00255">
    <property type="entry name" value="GSHPx"/>
    <property type="match status" value="1"/>
</dbReference>
<name>A0ABQ4TV27_9HYPH</name>
<dbReference type="PANTHER" id="PTHR11592">
    <property type="entry name" value="GLUTATHIONE PEROXIDASE"/>
    <property type="match status" value="1"/>
</dbReference>
<evidence type="ECO:0000256" key="4">
    <source>
        <dbReference type="RuleBase" id="RU000499"/>
    </source>
</evidence>
<comment type="caution">
    <text evidence="5">The sequence shown here is derived from an EMBL/GenBank/DDBJ whole genome shotgun (WGS) entry which is preliminary data.</text>
</comment>
<accession>A0ABQ4TV27</accession>
<dbReference type="Proteomes" id="UP001055101">
    <property type="component" value="Unassembled WGS sequence"/>
</dbReference>
<dbReference type="PROSITE" id="PS51355">
    <property type="entry name" value="GLUTATHIONE_PEROXID_3"/>
    <property type="match status" value="1"/>
</dbReference>
<dbReference type="PANTHER" id="PTHR11592:SF78">
    <property type="entry name" value="GLUTATHIONE PEROXIDASE"/>
    <property type="match status" value="1"/>
</dbReference>
<dbReference type="PRINTS" id="PR01011">
    <property type="entry name" value="GLUTPROXDASE"/>
</dbReference>
<dbReference type="EMBL" id="BPRA01000030">
    <property type="protein sequence ID" value="GJE57802.1"/>
    <property type="molecule type" value="Genomic_DNA"/>
</dbReference>
<dbReference type="GO" id="GO:0004601">
    <property type="term" value="F:peroxidase activity"/>
    <property type="evidence" value="ECO:0007669"/>
    <property type="project" value="UniProtKB-KW"/>
</dbReference>
<evidence type="ECO:0000313" key="6">
    <source>
        <dbReference type="Proteomes" id="UP001055101"/>
    </source>
</evidence>
<evidence type="ECO:0000256" key="2">
    <source>
        <dbReference type="ARBA" id="ARBA00022559"/>
    </source>
</evidence>
<reference evidence="5" key="1">
    <citation type="journal article" date="2021" name="Front. Microbiol.">
        <title>Comprehensive Comparative Genomics and Phenotyping of Methylobacterium Species.</title>
        <authorList>
            <person name="Alessa O."/>
            <person name="Ogura Y."/>
            <person name="Fujitani Y."/>
            <person name="Takami H."/>
            <person name="Hayashi T."/>
            <person name="Sahin N."/>
            <person name="Tani A."/>
        </authorList>
    </citation>
    <scope>NUCLEOTIDE SEQUENCE</scope>
    <source>
        <strain evidence="5">DSM 23674</strain>
    </source>
</reference>
<proteinExistence type="inferred from homology"/>
<reference evidence="5" key="2">
    <citation type="submission" date="2021-08" db="EMBL/GenBank/DDBJ databases">
        <authorList>
            <person name="Tani A."/>
            <person name="Ola A."/>
            <person name="Ogura Y."/>
            <person name="Katsura K."/>
            <person name="Hayashi T."/>
        </authorList>
    </citation>
    <scope>NUCLEOTIDE SEQUENCE</scope>
    <source>
        <strain evidence="5">DSM 23674</strain>
    </source>
</reference>
<keyword evidence="2 4" id="KW-0575">Peroxidase</keyword>
<keyword evidence="6" id="KW-1185">Reference proteome</keyword>
<gene>
    <name evidence="5" type="primary">btuE</name>
    <name evidence="5" type="ORF">EKPJFOCH_4322</name>
</gene>
<dbReference type="CDD" id="cd00340">
    <property type="entry name" value="GSH_Peroxidase"/>
    <property type="match status" value="1"/>
</dbReference>
<dbReference type="InterPro" id="IPR036249">
    <property type="entry name" value="Thioredoxin-like_sf"/>
</dbReference>
<sequence length="198" mass="21003">MIRSENTIPETAMTLLRRECLILLGALAATSVRAAEEPGANARGFSFDKPGGGVLPLGDYAVKPLLIVNTATACGYAGQLTGLQGLWTRFGERGLTVIAVPSPDFGNQEPLDGAAIADSARKNHGVTFPVVDKTHVRGPTAHPFYRWAAAEKPGQTPQWNFHKYLVGRDGSLRASFPTPVDPSDPRIISAIVAELGSA</sequence>
<evidence type="ECO:0000313" key="5">
    <source>
        <dbReference type="EMBL" id="GJE57802.1"/>
    </source>
</evidence>
<keyword evidence="3 4" id="KW-0560">Oxidoreductase</keyword>
<organism evidence="5 6">
    <name type="scientific">Methylobacterium thuringiense</name>
    <dbReference type="NCBI Taxonomy" id="1003091"/>
    <lineage>
        <taxon>Bacteria</taxon>
        <taxon>Pseudomonadati</taxon>
        <taxon>Pseudomonadota</taxon>
        <taxon>Alphaproteobacteria</taxon>
        <taxon>Hyphomicrobiales</taxon>
        <taxon>Methylobacteriaceae</taxon>
        <taxon>Methylobacterium</taxon>
    </lineage>
</organism>
<dbReference type="InterPro" id="IPR000889">
    <property type="entry name" value="Glutathione_peroxidase"/>
</dbReference>
<evidence type="ECO:0000256" key="3">
    <source>
        <dbReference type="ARBA" id="ARBA00023002"/>
    </source>
</evidence>
<dbReference type="Gene3D" id="3.40.30.10">
    <property type="entry name" value="Glutaredoxin"/>
    <property type="match status" value="1"/>
</dbReference>
<protein>
    <recommendedName>
        <fullName evidence="4">Glutathione peroxidase</fullName>
    </recommendedName>
</protein>
<dbReference type="SUPFAM" id="SSF52833">
    <property type="entry name" value="Thioredoxin-like"/>
    <property type="match status" value="1"/>
</dbReference>
<evidence type="ECO:0000256" key="1">
    <source>
        <dbReference type="ARBA" id="ARBA00006926"/>
    </source>
</evidence>
<comment type="similarity">
    <text evidence="1 4">Belongs to the glutathione peroxidase family.</text>
</comment>